<dbReference type="AlphaFoldDB" id="A0A7J8BYJ0"/>
<gene>
    <name evidence="1" type="ORF">HJG59_010069</name>
</gene>
<evidence type="ECO:0000313" key="2">
    <source>
        <dbReference type="Proteomes" id="UP000550707"/>
    </source>
</evidence>
<accession>A0A7J8BYJ0</accession>
<proteinExistence type="predicted"/>
<sequence length="144" mass="16671">MSSVHQRWCPLYTKGGGVFSSWSEHIGRLPVPSPVQPEGRQPIHVSLSHRYFSLTPSPPLSKINRKHFFLNGRTSFSGRFKKARVSQRVSSISKPWKRIKWQLLTDSEKARKTLGEVNPFPQIFQFTNQFSSKPKLFFKNNFIP</sequence>
<reference evidence="1 2" key="1">
    <citation type="journal article" date="2020" name="Nature">
        <title>Six reference-quality genomes reveal evolution of bat adaptations.</title>
        <authorList>
            <person name="Jebb D."/>
            <person name="Huang Z."/>
            <person name="Pippel M."/>
            <person name="Hughes G.M."/>
            <person name="Lavrichenko K."/>
            <person name="Devanna P."/>
            <person name="Winkler S."/>
            <person name="Jermiin L.S."/>
            <person name="Skirmuntt E.C."/>
            <person name="Katzourakis A."/>
            <person name="Burkitt-Gray L."/>
            <person name="Ray D.A."/>
            <person name="Sullivan K.A.M."/>
            <person name="Roscito J.G."/>
            <person name="Kirilenko B.M."/>
            <person name="Davalos L.M."/>
            <person name="Corthals A.P."/>
            <person name="Power M.L."/>
            <person name="Jones G."/>
            <person name="Ransome R.D."/>
            <person name="Dechmann D.K.N."/>
            <person name="Locatelli A.G."/>
            <person name="Puechmaille S.J."/>
            <person name="Fedrigo O."/>
            <person name="Jarvis E.D."/>
            <person name="Hiller M."/>
            <person name="Vernes S.C."/>
            <person name="Myers E.W."/>
            <person name="Teeling E.C."/>
        </authorList>
    </citation>
    <scope>NUCLEOTIDE SEQUENCE [LARGE SCALE GENOMIC DNA]</scope>
    <source>
        <strain evidence="1">MMolMol1</strain>
        <tissue evidence="1">Muscle</tissue>
    </source>
</reference>
<dbReference type="InParanoid" id="A0A7J8BYJ0"/>
<evidence type="ECO:0000313" key="1">
    <source>
        <dbReference type="EMBL" id="KAF6403671.1"/>
    </source>
</evidence>
<comment type="caution">
    <text evidence="1">The sequence shown here is derived from an EMBL/GenBank/DDBJ whole genome shotgun (WGS) entry which is preliminary data.</text>
</comment>
<dbReference type="Proteomes" id="UP000550707">
    <property type="component" value="Unassembled WGS sequence"/>
</dbReference>
<name>A0A7J8BYJ0_MOLMO</name>
<protein>
    <submittedName>
        <fullName evidence="1">Uncharacterized protein</fullName>
    </submittedName>
</protein>
<organism evidence="1 2">
    <name type="scientific">Molossus molossus</name>
    <name type="common">Pallas' mastiff bat</name>
    <name type="synonym">Vespertilio molossus</name>
    <dbReference type="NCBI Taxonomy" id="27622"/>
    <lineage>
        <taxon>Eukaryota</taxon>
        <taxon>Metazoa</taxon>
        <taxon>Chordata</taxon>
        <taxon>Craniata</taxon>
        <taxon>Vertebrata</taxon>
        <taxon>Euteleostomi</taxon>
        <taxon>Mammalia</taxon>
        <taxon>Eutheria</taxon>
        <taxon>Laurasiatheria</taxon>
        <taxon>Chiroptera</taxon>
        <taxon>Yangochiroptera</taxon>
        <taxon>Molossidae</taxon>
        <taxon>Molossus</taxon>
    </lineage>
</organism>
<keyword evidence="2" id="KW-1185">Reference proteome</keyword>
<dbReference type="EMBL" id="JACASF010000022">
    <property type="protein sequence ID" value="KAF6403671.1"/>
    <property type="molecule type" value="Genomic_DNA"/>
</dbReference>